<dbReference type="GO" id="GO:0005886">
    <property type="term" value="C:plasma membrane"/>
    <property type="evidence" value="ECO:0007669"/>
    <property type="project" value="UniProtKB-SubCell"/>
</dbReference>
<accession>A0A127F8F4</accession>
<evidence type="ECO:0000313" key="14">
    <source>
        <dbReference type="Proteomes" id="UP000070250"/>
    </source>
</evidence>
<name>A0A127F8F4_STEDE</name>
<keyword evidence="6 10" id="KW-0573">Peptidoglycan synthesis</keyword>
<gene>
    <name evidence="10 13" type="primary">murG</name>
    <name evidence="13" type="ORF">ACG33_01695</name>
</gene>
<dbReference type="KEGG" id="sdf:ACG33_01695"/>
<dbReference type="UniPathway" id="UPA00219"/>
<dbReference type="PATRIC" id="fig|465721.4.peg.369"/>
<evidence type="ECO:0000259" key="12">
    <source>
        <dbReference type="Pfam" id="PF04101"/>
    </source>
</evidence>
<feature type="binding site" evidence="10">
    <location>
        <begin position="265"/>
        <end position="270"/>
    </location>
    <ligand>
        <name>UDP-N-acetyl-alpha-D-glucosamine</name>
        <dbReference type="ChEBI" id="CHEBI:57705"/>
    </ligand>
</feature>
<dbReference type="GO" id="GO:0005975">
    <property type="term" value="P:carbohydrate metabolic process"/>
    <property type="evidence" value="ECO:0007669"/>
    <property type="project" value="InterPro"/>
</dbReference>
<evidence type="ECO:0000256" key="6">
    <source>
        <dbReference type="ARBA" id="ARBA00022984"/>
    </source>
</evidence>
<evidence type="ECO:0000256" key="5">
    <source>
        <dbReference type="ARBA" id="ARBA00022960"/>
    </source>
</evidence>
<feature type="binding site" evidence="10">
    <location>
        <begin position="13"/>
        <end position="15"/>
    </location>
    <ligand>
        <name>UDP-N-acetyl-alpha-D-glucosamine</name>
        <dbReference type="ChEBI" id="CHEBI:57705"/>
    </ligand>
</feature>
<dbReference type="Proteomes" id="UP000070250">
    <property type="component" value="Chromosome"/>
</dbReference>
<dbReference type="NCBIfam" id="TIGR01133">
    <property type="entry name" value="murG"/>
    <property type="match status" value="1"/>
</dbReference>
<dbReference type="HAMAP" id="MF_00033">
    <property type="entry name" value="MurG"/>
    <property type="match status" value="1"/>
</dbReference>
<organism evidence="13 14">
    <name type="scientific">Steroidobacter denitrificans</name>
    <dbReference type="NCBI Taxonomy" id="465721"/>
    <lineage>
        <taxon>Bacteria</taxon>
        <taxon>Pseudomonadati</taxon>
        <taxon>Pseudomonadota</taxon>
        <taxon>Gammaproteobacteria</taxon>
        <taxon>Steroidobacterales</taxon>
        <taxon>Steroidobacteraceae</taxon>
        <taxon>Steroidobacter</taxon>
    </lineage>
</organism>
<dbReference type="GO" id="GO:0009252">
    <property type="term" value="P:peptidoglycan biosynthetic process"/>
    <property type="evidence" value="ECO:0007669"/>
    <property type="project" value="UniProtKB-UniRule"/>
</dbReference>
<dbReference type="InterPro" id="IPR007235">
    <property type="entry name" value="Glyco_trans_28_C"/>
</dbReference>
<evidence type="ECO:0000256" key="10">
    <source>
        <dbReference type="HAMAP-Rule" id="MF_00033"/>
    </source>
</evidence>
<evidence type="ECO:0000256" key="4">
    <source>
        <dbReference type="ARBA" id="ARBA00022679"/>
    </source>
</evidence>
<feature type="domain" description="Glycosyl transferase family 28 C-terminal" evidence="12">
    <location>
        <begin position="186"/>
        <end position="339"/>
    </location>
</feature>
<dbReference type="PANTHER" id="PTHR21015:SF22">
    <property type="entry name" value="GLYCOSYLTRANSFERASE"/>
    <property type="match status" value="1"/>
</dbReference>
<comment type="catalytic activity">
    <reaction evidence="10">
        <text>di-trans,octa-cis-undecaprenyl diphospho-N-acetyl-alpha-D-muramoyl-L-alanyl-D-glutamyl-meso-2,6-diaminopimeloyl-D-alanyl-D-alanine + UDP-N-acetyl-alpha-D-glucosamine = di-trans,octa-cis-undecaprenyl diphospho-[N-acetyl-alpha-D-glucosaminyl-(1-&gt;4)]-N-acetyl-alpha-D-muramoyl-L-alanyl-D-glutamyl-meso-2,6-diaminopimeloyl-D-alanyl-D-alanine + UDP + H(+)</text>
        <dbReference type="Rhea" id="RHEA:31227"/>
        <dbReference type="ChEBI" id="CHEBI:15378"/>
        <dbReference type="ChEBI" id="CHEBI:57705"/>
        <dbReference type="ChEBI" id="CHEBI:58223"/>
        <dbReference type="ChEBI" id="CHEBI:61387"/>
        <dbReference type="ChEBI" id="CHEBI:61388"/>
        <dbReference type="EC" id="2.4.1.227"/>
    </reaction>
</comment>
<dbReference type="GO" id="GO:0051301">
    <property type="term" value="P:cell division"/>
    <property type="evidence" value="ECO:0007669"/>
    <property type="project" value="UniProtKB-KW"/>
</dbReference>
<dbReference type="InterPro" id="IPR006009">
    <property type="entry name" value="GlcNAc_MurG"/>
</dbReference>
<dbReference type="AlphaFoldDB" id="A0A127F8F4"/>
<comment type="function">
    <text evidence="10">Cell wall formation. Catalyzes the transfer of a GlcNAc subunit on undecaprenyl-pyrophosphoryl-MurNAc-pentapeptide (lipid intermediate I) to form undecaprenyl-pyrophosphoryl-MurNAc-(pentapeptide)GlcNAc (lipid intermediate II).</text>
</comment>
<comment type="similarity">
    <text evidence="10">Belongs to the glycosyltransferase 28 family. MurG subfamily.</text>
</comment>
<feature type="binding site" evidence="10">
    <location>
        <position position="125"/>
    </location>
    <ligand>
        <name>UDP-N-acetyl-alpha-D-glucosamine</name>
        <dbReference type="ChEBI" id="CHEBI:57705"/>
    </ligand>
</feature>
<dbReference type="GO" id="GO:0050511">
    <property type="term" value="F:undecaprenyldiphospho-muramoylpentapeptide beta-N-acetylglucosaminyltransferase activity"/>
    <property type="evidence" value="ECO:0007669"/>
    <property type="project" value="UniProtKB-UniRule"/>
</dbReference>
<dbReference type="GO" id="GO:0051991">
    <property type="term" value="F:UDP-N-acetyl-D-glucosamine:N-acetylmuramoyl-L-alanyl-D-glutamyl-meso-2,6-diaminopimelyl-D-alanyl-D-alanine-diphosphoundecaprenol 4-beta-N-acetylglucosaminlytransferase activity"/>
    <property type="evidence" value="ECO:0007669"/>
    <property type="project" value="RHEA"/>
</dbReference>
<dbReference type="SUPFAM" id="SSF53756">
    <property type="entry name" value="UDP-Glycosyltransferase/glycogen phosphorylase"/>
    <property type="match status" value="1"/>
</dbReference>
<keyword evidence="8 10" id="KW-0131">Cell cycle</keyword>
<reference evidence="13 14" key="1">
    <citation type="submission" date="2015-06" db="EMBL/GenBank/DDBJ databases">
        <title>A Comprehensive Approach to Explore the Metabolic and Phylogenetic Diversity of Bacterial Steroid Degradation in the Environment: Testosterone as an Example.</title>
        <authorList>
            <person name="Yang F.-C."/>
            <person name="Chen Y.-L."/>
            <person name="Yu C.-P."/>
            <person name="Tang S.-L."/>
            <person name="Wang P.-H."/>
            <person name="Ismail W."/>
            <person name="Wang C.-H."/>
            <person name="Yang C.-Y."/>
            <person name="Chiang Y.-R."/>
        </authorList>
    </citation>
    <scope>NUCLEOTIDE SEQUENCE [LARGE SCALE GENOMIC DNA]</scope>
    <source>
        <strain evidence="13 14">DSM 18526</strain>
    </source>
</reference>
<feature type="domain" description="Glycosyltransferase family 28 N-terminal" evidence="11">
    <location>
        <begin position="6"/>
        <end position="143"/>
    </location>
</feature>
<keyword evidence="3 10" id="KW-0328">Glycosyltransferase</keyword>
<feature type="binding site" evidence="10">
    <location>
        <position position="164"/>
    </location>
    <ligand>
        <name>UDP-N-acetyl-alpha-D-glucosamine</name>
        <dbReference type="ChEBI" id="CHEBI:57705"/>
    </ligand>
</feature>
<proteinExistence type="inferred from homology"/>
<dbReference type="STRING" id="465721.ACG33_01695"/>
<dbReference type="EC" id="2.4.1.227" evidence="10"/>
<evidence type="ECO:0000256" key="3">
    <source>
        <dbReference type="ARBA" id="ARBA00022676"/>
    </source>
</evidence>
<dbReference type="Gene3D" id="3.40.50.2000">
    <property type="entry name" value="Glycogen Phosphorylase B"/>
    <property type="match status" value="2"/>
</dbReference>
<evidence type="ECO:0000256" key="7">
    <source>
        <dbReference type="ARBA" id="ARBA00023136"/>
    </source>
</evidence>
<dbReference type="GO" id="GO:0008360">
    <property type="term" value="P:regulation of cell shape"/>
    <property type="evidence" value="ECO:0007669"/>
    <property type="project" value="UniProtKB-KW"/>
</dbReference>
<keyword evidence="7 10" id="KW-0472">Membrane</keyword>
<evidence type="ECO:0000256" key="1">
    <source>
        <dbReference type="ARBA" id="ARBA00022475"/>
    </source>
</evidence>
<dbReference type="PANTHER" id="PTHR21015">
    <property type="entry name" value="UDP-N-ACETYLGLUCOSAMINE--N-ACETYLMURAMYL-(PENTAPEPTIDE) PYROPHOSPHORYL-UNDECAPRENOL N-ACETYLGLUCOSAMINE TRANSFERASE 1"/>
    <property type="match status" value="1"/>
</dbReference>
<evidence type="ECO:0000256" key="9">
    <source>
        <dbReference type="ARBA" id="ARBA00023316"/>
    </source>
</evidence>
<protein>
    <recommendedName>
        <fullName evidence="10">UDP-N-acetylglucosamine--N-acetylmuramyl-(pentapeptide) pyrophosphoryl-undecaprenol N-acetylglucosamine transferase</fullName>
        <ecNumber evidence="10">2.4.1.227</ecNumber>
    </recommendedName>
    <alternativeName>
        <fullName evidence="10">Undecaprenyl-PP-MurNAc-pentapeptide-UDPGlcNAc GlcNAc transferase</fullName>
    </alternativeName>
</protein>
<keyword evidence="1 10" id="KW-1003">Cell membrane</keyword>
<dbReference type="Pfam" id="PF04101">
    <property type="entry name" value="Glyco_tran_28_C"/>
    <property type="match status" value="1"/>
</dbReference>
<dbReference type="OrthoDB" id="9808936at2"/>
<evidence type="ECO:0000313" key="13">
    <source>
        <dbReference type="EMBL" id="AMN45840.1"/>
    </source>
</evidence>
<evidence type="ECO:0000256" key="2">
    <source>
        <dbReference type="ARBA" id="ARBA00022618"/>
    </source>
</evidence>
<feature type="binding site" evidence="10">
    <location>
        <position position="291"/>
    </location>
    <ligand>
        <name>UDP-N-acetyl-alpha-D-glucosamine</name>
        <dbReference type="ChEBI" id="CHEBI:57705"/>
    </ligand>
</feature>
<dbReference type="GO" id="GO:0071555">
    <property type="term" value="P:cell wall organization"/>
    <property type="evidence" value="ECO:0007669"/>
    <property type="project" value="UniProtKB-KW"/>
</dbReference>
<keyword evidence="2 10" id="KW-0132">Cell division</keyword>
<dbReference type="InterPro" id="IPR004276">
    <property type="entry name" value="GlycoTrans_28_N"/>
</dbReference>
<feature type="binding site" evidence="10">
    <location>
        <position position="192"/>
    </location>
    <ligand>
        <name>UDP-N-acetyl-alpha-D-glucosamine</name>
        <dbReference type="ChEBI" id="CHEBI:57705"/>
    </ligand>
</feature>
<dbReference type="EMBL" id="CP011971">
    <property type="protein sequence ID" value="AMN45840.1"/>
    <property type="molecule type" value="Genomic_DNA"/>
</dbReference>
<keyword evidence="4 10" id="KW-0808">Transferase</keyword>
<evidence type="ECO:0000256" key="8">
    <source>
        <dbReference type="ARBA" id="ARBA00023306"/>
    </source>
</evidence>
<dbReference type="CDD" id="cd03785">
    <property type="entry name" value="GT28_MurG"/>
    <property type="match status" value="1"/>
</dbReference>
<comment type="pathway">
    <text evidence="10">Cell wall biogenesis; peptidoglycan biosynthesis.</text>
</comment>
<comment type="subcellular location">
    <subcellularLocation>
        <location evidence="10">Cell membrane</location>
        <topology evidence="10">Peripheral membrane protein</topology>
        <orientation evidence="10">Cytoplasmic side</orientation>
    </subcellularLocation>
</comment>
<evidence type="ECO:0000259" key="11">
    <source>
        <dbReference type="Pfam" id="PF03033"/>
    </source>
</evidence>
<keyword evidence="14" id="KW-1185">Reference proteome</keyword>
<dbReference type="Pfam" id="PF03033">
    <property type="entry name" value="Glyco_transf_28"/>
    <property type="match status" value="1"/>
</dbReference>
<comment type="caution">
    <text evidence="10">Lacks conserved residue(s) required for the propagation of feature annotation.</text>
</comment>
<keyword evidence="9 10" id="KW-0961">Cell wall biogenesis/degradation</keyword>
<sequence length="363" mass="38758">MKGRAVLIMAGGTGGHVFPALAAARVLRERGYEPVWLGTRNGMEAKLVPMQQIDIEWITVGGLRGKGAAAWLGAPFKLSLAIWQSLRVMRRRRPAAVLGAGGFVSGPGGVAAWLTRRPLVIHEQNAVAGLTNRILARLARRVLEAFPASFPAGVCAERVGNPVRREIVALAAPAQRYAQRGGPLRLLVIGGSQGAARLNAVVPAALAMIEASLRPQVIHQAGERHLQQTLAMYAKHNVQADVRAFVDDMAEVYSWADLVICRSGALTVSELAAAGLPAILVPFAAAVDDHQTLNARFLVDRQAGILLPEKELTPLRLETELRRLITAGRESLCAMATRAREDSIIDADVRLADACIMAAGDAA</sequence>
<keyword evidence="5 10" id="KW-0133">Cell shape</keyword>